<gene>
    <name evidence="3" type="ORF">COEREDRAFT_13761</name>
</gene>
<dbReference type="STRING" id="763665.A0A2G5BI63"/>
<evidence type="ECO:0000313" key="4">
    <source>
        <dbReference type="Proteomes" id="UP000242474"/>
    </source>
</evidence>
<dbReference type="GO" id="GO:0046983">
    <property type="term" value="F:protein dimerization activity"/>
    <property type="evidence" value="ECO:0007669"/>
    <property type="project" value="InterPro"/>
</dbReference>
<keyword evidence="4" id="KW-1185">Reference proteome</keyword>
<dbReference type="InterPro" id="IPR011598">
    <property type="entry name" value="bHLH_dom"/>
</dbReference>
<sequence>MPEPYQPSSPEERSLLEEHIVMHSASEKISGHLRGTASAGSSDTMAFSKTGGSSVNNTPPITNRYSHSIELLPLSSPLSAAFPARSHRQASDKPVVTPTIASGLGNPSPTSSARPGLFSGSISNDSHPHPHPHPHMQAQSYFDSSLSRQSSHHHFYRPYHKLSSQHRAREVNPYTYVDMHCHPSQYLSHQQIKIQPSEAYIHSNHMEIDWNLSNELPQYARHPYPATTPGQSHISPLSVPRGRTARSATHIASPAADTPTRGLTAEEKEMRRKVSHSAIEKRRRERTNAVLRSLQDMIPGLSKSGKIQKLEILEAAAEHILQLKAQTDSSVKSTTNNSRLKRSGSKRLEYQQPEDNYNYKHYSAHRPQYDKSNTHTGSTEVQRPGSAMVFAHPLQEPNTELTNIASPISVTSDATQDGSGEDTLANLGDISDSSDATPLASDPSSMKVNFLLC</sequence>
<feature type="region of interest" description="Disordered" evidence="1">
    <location>
        <begin position="83"/>
        <end position="144"/>
    </location>
</feature>
<feature type="region of interest" description="Disordered" evidence="1">
    <location>
        <begin position="26"/>
        <end position="61"/>
    </location>
</feature>
<feature type="compositionally biased region" description="Polar residues" evidence="1">
    <location>
        <begin position="38"/>
        <end position="61"/>
    </location>
</feature>
<dbReference type="OrthoDB" id="690068at2759"/>
<dbReference type="InterPro" id="IPR036638">
    <property type="entry name" value="HLH_DNA-bd_sf"/>
</dbReference>
<dbReference type="Proteomes" id="UP000242474">
    <property type="component" value="Unassembled WGS sequence"/>
</dbReference>
<evidence type="ECO:0000256" key="1">
    <source>
        <dbReference type="SAM" id="MobiDB-lite"/>
    </source>
</evidence>
<dbReference type="PROSITE" id="PS50888">
    <property type="entry name" value="BHLH"/>
    <property type="match status" value="1"/>
</dbReference>
<feature type="region of interest" description="Disordered" evidence="1">
    <location>
        <begin position="411"/>
        <end position="442"/>
    </location>
</feature>
<feature type="compositionally biased region" description="Polar residues" evidence="1">
    <location>
        <begin position="431"/>
        <end position="442"/>
    </location>
</feature>
<dbReference type="AlphaFoldDB" id="A0A2G5BI63"/>
<proteinExistence type="predicted"/>
<dbReference type="SUPFAM" id="SSF47459">
    <property type="entry name" value="HLH, helix-loop-helix DNA-binding domain"/>
    <property type="match status" value="1"/>
</dbReference>
<organism evidence="3 4">
    <name type="scientific">Coemansia reversa (strain ATCC 12441 / NRRL 1564)</name>
    <dbReference type="NCBI Taxonomy" id="763665"/>
    <lineage>
        <taxon>Eukaryota</taxon>
        <taxon>Fungi</taxon>
        <taxon>Fungi incertae sedis</taxon>
        <taxon>Zoopagomycota</taxon>
        <taxon>Kickxellomycotina</taxon>
        <taxon>Kickxellomycetes</taxon>
        <taxon>Kickxellales</taxon>
        <taxon>Kickxellaceae</taxon>
        <taxon>Coemansia</taxon>
    </lineage>
</organism>
<evidence type="ECO:0000313" key="3">
    <source>
        <dbReference type="EMBL" id="PIA18706.1"/>
    </source>
</evidence>
<dbReference type="Gene3D" id="4.10.280.10">
    <property type="entry name" value="Helix-loop-helix DNA-binding domain"/>
    <property type="match status" value="1"/>
</dbReference>
<name>A0A2G5BI63_COERN</name>
<accession>A0A2G5BI63</accession>
<evidence type="ECO:0000259" key="2">
    <source>
        <dbReference type="PROSITE" id="PS50888"/>
    </source>
</evidence>
<feature type="domain" description="BHLH" evidence="2">
    <location>
        <begin position="271"/>
        <end position="323"/>
    </location>
</feature>
<feature type="compositionally biased region" description="Polar residues" evidence="1">
    <location>
        <begin position="328"/>
        <end position="338"/>
    </location>
</feature>
<protein>
    <recommendedName>
        <fullName evidence="2">BHLH domain-containing protein</fullName>
    </recommendedName>
</protein>
<dbReference type="EMBL" id="KZ303489">
    <property type="protein sequence ID" value="PIA18706.1"/>
    <property type="molecule type" value="Genomic_DNA"/>
</dbReference>
<dbReference type="SMART" id="SM00353">
    <property type="entry name" value="HLH"/>
    <property type="match status" value="1"/>
</dbReference>
<dbReference type="Pfam" id="PF00010">
    <property type="entry name" value="HLH"/>
    <property type="match status" value="1"/>
</dbReference>
<reference evidence="3 4" key="1">
    <citation type="journal article" date="2015" name="Genome Biol. Evol.">
        <title>Phylogenomic analyses indicate that early fungi evolved digesting cell walls of algal ancestors of land plants.</title>
        <authorList>
            <person name="Chang Y."/>
            <person name="Wang S."/>
            <person name="Sekimoto S."/>
            <person name="Aerts A.L."/>
            <person name="Choi C."/>
            <person name="Clum A."/>
            <person name="LaButti K.M."/>
            <person name="Lindquist E.A."/>
            <person name="Yee Ngan C."/>
            <person name="Ohm R.A."/>
            <person name="Salamov A.A."/>
            <person name="Grigoriev I.V."/>
            <person name="Spatafora J.W."/>
            <person name="Berbee M.L."/>
        </authorList>
    </citation>
    <scope>NUCLEOTIDE SEQUENCE [LARGE SCALE GENOMIC DNA]</scope>
    <source>
        <strain evidence="3 4">NRRL 1564</strain>
    </source>
</reference>
<feature type="region of interest" description="Disordered" evidence="1">
    <location>
        <begin position="328"/>
        <end position="354"/>
    </location>
</feature>